<dbReference type="GO" id="GO:0032259">
    <property type="term" value="P:methylation"/>
    <property type="evidence" value="ECO:0007669"/>
    <property type="project" value="UniProtKB-KW"/>
</dbReference>
<dbReference type="Pfam" id="PF13679">
    <property type="entry name" value="Methyltransf_32"/>
    <property type="match status" value="1"/>
</dbReference>
<dbReference type="OrthoDB" id="5298194at2"/>
<dbReference type="InterPro" id="IPR025714">
    <property type="entry name" value="Methyltranfer_dom"/>
</dbReference>
<evidence type="ECO:0000313" key="2">
    <source>
        <dbReference type="EMBL" id="GEK46840.1"/>
    </source>
</evidence>
<comment type="caution">
    <text evidence="2">The sequence shown here is derived from an EMBL/GenBank/DDBJ whole genome shotgun (WGS) entry which is preliminary data.</text>
</comment>
<dbReference type="PANTHER" id="PTHR13369:SF0">
    <property type="entry name" value="GLUTATHIONE S-TRANSFERASE C-TERMINAL DOMAIN-CONTAINING PROTEIN"/>
    <property type="match status" value="1"/>
</dbReference>
<dbReference type="PANTHER" id="PTHR13369">
    <property type="match status" value="1"/>
</dbReference>
<dbReference type="InterPro" id="IPR029063">
    <property type="entry name" value="SAM-dependent_MTases_sf"/>
</dbReference>
<dbReference type="GO" id="GO:0008168">
    <property type="term" value="F:methyltransferase activity"/>
    <property type="evidence" value="ECO:0007669"/>
    <property type="project" value="UniProtKB-KW"/>
</dbReference>
<keyword evidence="2" id="KW-0808">Transferase</keyword>
<sequence>MPSAYAQRFARLTELLAHWQPLWAPEPFRYRRAPWGAAFPALEAWLLGLDEAERERLEAAPFAASRLADWLPVAELAALSEVAPLPEAAGTPPLPEAWATHVGGRKWAQIGAFAARLAPAPAYLEWCAGKGHLGRALARRDNARVIGLEWQASLCQAGQALAEAQGADLSLHEQDVMADSAADWLTPGRQLVALHACGDLHGRLVRRAAEGRLPLTLAPCCYQRTAETSYRPLSRQGERAMAEHGLALPREQLALAVQETVTAPRQVRLSRARANAWRLGFDELQRELRGEDRYLPVPSLAYGRLPDDFAGFCRWAAAEKGLSLPPHLDWARFEAAGATRQARVERLELVRHLFRRPLELWLVLDRLLCLEEAGMAVRLGTFCERSLTPRNLLIQAR</sequence>
<accession>A0A510XEB0</accession>
<proteinExistence type="predicted"/>
<organism evidence="2 3">
    <name type="scientific">Bisbaumannia pacifica</name>
    <dbReference type="NCBI Taxonomy" id="77098"/>
    <lineage>
        <taxon>Bacteria</taxon>
        <taxon>Pseudomonadati</taxon>
        <taxon>Pseudomonadota</taxon>
        <taxon>Gammaproteobacteria</taxon>
        <taxon>Oceanospirillales</taxon>
        <taxon>Halomonadaceae</taxon>
        <taxon>Bisbaumannia</taxon>
    </lineage>
</organism>
<keyword evidence="2" id="KW-0489">Methyltransferase</keyword>
<protein>
    <submittedName>
        <fullName evidence="2">Methyltransferase</fullName>
    </submittedName>
</protein>
<evidence type="ECO:0000259" key="1">
    <source>
        <dbReference type="Pfam" id="PF13679"/>
    </source>
</evidence>
<dbReference type="AlphaFoldDB" id="A0A510XEB0"/>
<feature type="domain" description="Methyltransferase" evidence="1">
    <location>
        <begin position="120"/>
        <end position="226"/>
    </location>
</feature>
<gene>
    <name evidence="2" type="ORF">HPA02_11230</name>
</gene>
<dbReference type="EMBL" id="BJUK01000009">
    <property type="protein sequence ID" value="GEK46840.1"/>
    <property type="molecule type" value="Genomic_DNA"/>
</dbReference>
<reference evidence="2 3" key="1">
    <citation type="submission" date="2019-07" db="EMBL/GenBank/DDBJ databases">
        <title>Whole genome shotgun sequence of Halomonas pacifica NBRC 102220.</title>
        <authorList>
            <person name="Hosoyama A."/>
            <person name="Uohara A."/>
            <person name="Ohji S."/>
            <person name="Ichikawa N."/>
        </authorList>
    </citation>
    <scope>NUCLEOTIDE SEQUENCE [LARGE SCALE GENOMIC DNA]</scope>
    <source>
        <strain evidence="2 3">NBRC 102220</strain>
    </source>
</reference>
<keyword evidence="3" id="KW-1185">Reference proteome</keyword>
<dbReference type="Gene3D" id="3.40.50.150">
    <property type="entry name" value="Vaccinia Virus protein VP39"/>
    <property type="match status" value="1"/>
</dbReference>
<dbReference type="Proteomes" id="UP000321275">
    <property type="component" value="Unassembled WGS sequence"/>
</dbReference>
<dbReference type="RefSeq" id="WP_146802107.1">
    <property type="nucleotide sequence ID" value="NZ_BJUK01000009.1"/>
</dbReference>
<evidence type="ECO:0000313" key="3">
    <source>
        <dbReference type="Proteomes" id="UP000321275"/>
    </source>
</evidence>
<dbReference type="SUPFAM" id="SSF53335">
    <property type="entry name" value="S-adenosyl-L-methionine-dependent methyltransferases"/>
    <property type="match status" value="1"/>
</dbReference>
<name>A0A510XEB0_9GAMM</name>